<dbReference type="OrthoDB" id="10301201at2759"/>
<dbReference type="Proteomes" id="UP000663833">
    <property type="component" value="Unassembled WGS sequence"/>
</dbReference>
<evidence type="ECO:0000313" key="8">
    <source>
        <dbReference type="EMBL" id="CAF4309300.1"/>
    </source>
</evidence>
<evidence type="ECO:0000313" key="4">
    <source>
        <dbReference type="EMBL" id="CAF3323548.1"/>
    </source>
</evidence>
<dbReference type="Proteomes" id="UP000663873">
    <property type="component" value="Unassembled WGS sequence"/>
</dbReference>
<evidence type="ECO:0000313" key="12">
    <source>
        <dbReference type="Proteomes" id="UP000663833"/>
    </source>
</evidence>
<dbReference type="EMBL" id="CAJOBO010001194">
    <property type="protein sequence ID" value="CAF4349827.1"/>
    <property type="molecule type" value="Genomic_DNA"/>
</dbReference>
<dbReference type="EMBL" id="CAJNYD010001202">
    <property type="protein sequence ID" value="CAF3323548.1"/>
    <property type="molecule type" value="Genomic_DNA"/>
</dbReference>
<evidence type="ECO:0000313" key="10">
    <source>
        <dbReference type="EMBL" id="CAF4487036.1"/>
    </source>
</evidence>
<feature type="signal peptide" evidence="1">
    <location>
        <begin position="1"/>
        <end position="20"/>
    </location>
</feature>
<name>A0A817TSX6_9BILA</name>
<dbReference type="Proteomes" id="UP000663865">
    <property type="component" value="Unassembled WGS sequence"/>
</dbReference>
<protein>
    <submittedName>
        <fullName evidence="4">Uncharacterized protein</fullName>
    </submittedName>
</protein>
<dbReference type="Proteomes" id="UP000663838">
    <property type="component" value="Unassembled WGS sequence"/>
</dbReference>
<evidence type="ECO:0000313" key="5">
    <source>
        <dbReference type="EMBL" id="CAF3466293.1"/>
    </source>
</evidence>
<dbReference type="EMBL" id="CAJOBP010000395">
    <property type="protein sequence ID" value="CAF4172559.1"/>
    <property type="molecule type" value="Genomic_DNA"/>
</dbReference>
<evidence type="ECO:0000313" key="3">
    <source>
        <dbReference type="EMBL" id="CAF3323489.1"/>
    </source>
</evidence>
<dbReference type="EMBL" id="CAJOBS010000463">
    <property type="protein sequence ID" value="CAF4582744.1"/>
    <property type="molecule type" value="Genomic_DNA"/>
</dbReference>
<dbReference type="EMBL" id="CAJNYT010002531">
    <property type="protein sequence ID" value="CAF3475026.1"/>
    <property type="molecule type" value="Genomic_DNA"/>
</dbReference>
<keyword evidence="1" id="KW-0732">Signal</keyword>
<evidence type="ECO:0000256" key="1">
    <source>
        <dbReference type="SAM" id="SignalP"/>
    </source>
</evidence>
<evidence type="ECO:0000313" key="2">
    <source>
        <dbReference type="EMBL" id="CAF2990497.1"/>
    </source>
</evidence>
<feature type="chain" id="PRO_5036232210" evidence="1">
    <location>
        <begin position="21"/>
        <end position="162"/>
    </location>
</feature>
<dbReference type="Proteomes" id="UP000663851">
    <property type="component" value="Unassembled WGS sequence"/>
</dbReference>
<evidence type="ECO:0000313" key="13">
    <source>
        <dbReference type="Proteomes" id="UP000663873"/>
    </source>
</evidence>
<dbReference type="EMBL" id="CAJNYV010002267">
    <property type="protein sequence ID" value="CAF3466293.1"/>
    <property type="molecule type" value="Genomic_DNA"/>
</dbReference>
<keyword evidence="13" id="KW-1185">Reference proteome</keyword>
<dbReference type="EMBL" id="CAJNYU010000035">
    <property type="protein sequence ID" value="CAF3323489.1"/>
    <property type="molecule type" value="Genomic_DNA"/>
</dbReference>
<dbReference type="Proteomes" id="UP000663862">
    <property type="component" value="Unassembled WGS sequence"/>
</dbReference>
<dbReference type="Proteomes" id="UP000663869">
    <property type="component" value="Unassembled WGS sequence"/>
</dbReference>
<gene>
    <name evidence="3" type="ORF">FME351_LOCUS1624</name>
    <name evidence="6" type="ORF">GRG538_LOCUS15943</name>
    <name evidence="9" type="ORF">HFQ381_LOCUS16673</name>
    <name evidence="5" type="ORF">KIK155_LOCUS13474</name>
    <name evidence="4" type="ORF">LUA448_LOCUS10198</name>
    <name evidence="10" type="ORF">QYT958_LOCUS3535</name>
    <name evidence="2" type="ORF">TIS948_LOCUS936</name>
    <name evidence="11" type="ORF">TOA249_LOCUS9373</name>
    <name evidence="8" type="ORF">TSG867_LOCUS6787</name>
    <name evidence="7" type="ORF">UJA718_LOCUS4790</name>
</gene>
<dbReference type="EMBL" id="CAJOBQ010000257">
    <property type="protein sequence ID" value="CAF4309300.1"/>
    <property type="molecule type" value="Genomic_DNA"/>
</dbReference>
<sequence length="162" mass="18421">MWLLLTGWTLFLMSTHLVESKPEVIVWSTETRIDLLVARVSKLELAMKAIEPSTKTRICKGNVTSDQFEVHGAESDFVEGLRVQVNTSTCNFTRTPTYFATMSGKWAHWGLLGTSAVYTPTPTEFIIYLGHVLSQYQMNGQELLAEAKNENYKWQLDWIGID</sequence>
<evidence type="ECO:0000313" key="11">
    <source>
        <dbReference type="EMBL" id="CAF4582744.1"/>
    </source>
</evidence>
<evidence type="ECO:0000313" key="7">
    <source>
        <dbReference type="EMBL" id="CAF4172559.1"/>
    </source>
</evidence>
<proteinExistence type="predicted"/>
<reference evidence="4" key="1">
    <citation type="submission" date="2021-02" db="EMBL/GenBank/DDBJ databases">
        <authorList>
            <person name="Nowell W R."/>
        </authorList>
    </citation>
    <scope>NUCLEOTIDE SEQUENCE</scope>
</reference>
<dbReference type="Proteomes" id="UP000663825">
    <property type="component" value="Unassembled WGS sequence"/>
</dbReference>
<evidence type="ECO:0000313" key="6">
    <source>
        <dbReference type="EMBL" id="CAF3475026.1"/>
    </source>
</evidence>
<dbReference type="EMBL" id="CAJOBR010000253">
    <property type="protein sequence ID" value="CAF4487036.1"/>
    <property type="molecule type" value="Genomic_DNA"/>
</dbReference>
<dbReference type="EMBL" id="CAJNXB010000024">
    <property type="protein sequence ID" value="CAF2990497.1"/>
    <property type="molecule type" value="Genomic_DNA"/>
</dbReference>
<dbReference type="Proteomes" id="UP000663848">
    <property type="component" value="Unassembled WGS sequence"/>
</dbReference>
<organism evidence="4 12">
    <name type="scientific">Rotaria socialis</name>
    <dbReference type="NCBI Taxonomy" id="392032"/>
    <lineage>
        <taxon>Eukaryota</taxon>
        <taxon>Metazoa</taxon>
        <taxon>Spiralia</taxon>
        <taxon>Gnathifera</taxon>
        <taxon>Rotifera</taxon>
        <taxon>Eurotatoria</taxon>
        <taxon>Bdelloidea</taxon>
        <taxon>Philodinida</taxon>
        <taxon>Philodinidae</taxon>
        <taxon>Rotaria</taxon>
    </lineage>
</organism>
<comment type="caution">
    <text evidence="4">The sequence shown here is derived from an EMBL/GenBank/DDBJ whole genome shotgun (WGS) entry which is preliminary data.</text>
</comment>
<accession>A0A817TSX6</accession>
<evidence type="ECO:0000313" key="9">
    <source>
        <dbReference type="EMBL" id="CAF4349827.1"/>
    </source>
</evidence>
<dbReference type="AlphaFoldDB" id="A0A817TSX6"/>
<dbReference type="Proteomes" id="UP000663872">
    <property type="component" value="Unassembled WGS sequence"/>
</dbReference>